<accession>A0A397WN63</accession>
<comment type="caution">
    <text evidence="1">The sequence shown here is derived from an EMBL/GenBank/DDBJ whole genome shotgun (WGS) entry which is preliminary data.</text>
</comment>
<dbReference type="Proteomes" id="UP000266622">
    <property type="component" value="Unassembled WGS sequence"/>
</dbReference>
<sequence>MGLFERIFKKEKKEKEVKKEEEKVIGNCIVCNKPIYKDEEYKTISFQNQKYYVHLKCFRKAKKMAKRYISGNIKF</sequence>
<protein>
    <submittedName>
        <fullName evidence="1">Uncharacterized protein</fullName>
    </submittedName>
</protein>
<name>A0A397WN63_9ARCH</name>
<evidence type="ECO:0000313" key="2">
    <source>
        <dbReference type="Proteomes" id="UP000266622"/>
    </source>
</evidence>
<gene>
    <name evidence="1" type="ORF">BXU00_00145</name>
</gene>
<dbReference type="AlphaFoldDB" id="A0A397WN63"/>
<reference evidence="1 2" key="1">
    <citation type="journal article" date="2018" name="Syst. Appl. Microbiol.">
        <title>A new symbiotic nanoarchaeote (Candidatus Nanoclepta minutus) and its host (Zestosphaera tikiterensis gen. nov., sp. nov.) from a New Zealand hot spring.</title>
        <authorList>
            <person name="St John E."/>
            <person name="Liu Y."/>
            <person name="Podar M."/>
            <person name="Stott M.B."/>
            <person name="Meneghin J."/>
            <person name="Chen Z."/>
            <person name="Lagutin K."/>
            <person name="Mitchell K."/>
            <person name="Reysenbach A.L."/>
        </authorList>
    </citation>
    <scope>NUCLEOTIDE SEQUENCE [LARGE SCALE GENOMIC DNA]</scope>
    <source>
        <strain evidence="1">NZ3</strain>
    </source>
</reference>
<evidence type="ECO:0000313" key="1">
    <source>
        <dbReference type="EMBL" id="RIB35510.1"/>
    </source>
</evidence>
<dbReference type="EMBL" id="MWMI01000001">
    <property type="protein sequence ID" value="RIB35510.1"/>
    <property type="molecule type" value="Genomic_DNA"/>
</dbReference>
<organism evidence="1 2">
    <name type="scientific">Candidatus Nanoclepta minutus</name>
    <dbReference type="NCBI Taxonomy" id="1940235"/>
    <lineage>
        <taxon>Archaea</taxon>
        <taxon>Nanobdellota</taxon>
        <taxon>Candidatus Nanoclepta</taxon>
    </lineage>
</organism>
<proteinExistence type="predicted"/>